<proteinExistence type="predicted"/>
<gene>
    <name evidence="2" type="ORF">DXX93_18260</name>
</gene>
<evidence type="ECO:0000313" key="2">
    <source>
        <dbReference type="EMBL" id="REL28320.1"/>
    </source>
</evidence>
<dbReference type="OrthoDB" id="7056878at2"/>
<name>A0A3E0TV40_9GAMM</name>
<comment type="caution">
    <text evidence="2">The sequence shown here is derived from an EMBL/GenBank/DDBJ whole genome shotgun (WGS) entry which is preliminary data.</text>
</comment>
<dbReference type="RefSeq" id="WP_116009358.1">
    <property type="nucleotide sequence ID" value="NZ_QUOU01000001.1"/>
</dbReference>
<reference evidence="2 3" key="1">
    <citation type="submission" date="2018-08" db="EMBL/GenBank/DDBJ databases">
        <title>Thalassotalea euphylliae genome.</title>
        <authorList>
            <person name="Summers S."/>
            <person name="Rice S.A."/>
            <person name="Freckelton M.L."/>
            <person name="Nedved B.T."/>
            <person name="Hadfield M.G."/>
        </authorList>
    </citation>
    <scope>NUCLEOTIDE SEQUENCE [LARGE SCALE GENOMIC DNA]</scope>
    <source>
        <strain evidence="2 3">H1</strain>
    </source>
</reference>
<dbReference type="EMBL" id="QUOU01000001">
    <property type="protein sequence ID" value="REL28320.1"/>
    <property type="molecule type" value="Genomic_DNA"/>
</dbReference>
<keyword evidence="1" id="KW-0812">Transmembrane</keyword>
<evidence type="ECO:0000313" key="3">
    <source>
        <dbReference type="Proteomes" id="UP000256478"/>
    </source>
</evidence>
<protein>
    <submittedName>
        <fullName evidence="2">Uncharacterized protein</fullName>
    </submittedName>
</protein>
<feature type="transmembrane region" description="Helical" evidence="1">
    <location>
        <begin position="21"/>
        <end position="40"/>
    </location>
</feature>
<dbReference type="Proteomes" id="UP000256478">
    <property type="component" value="Unassembled WGS sequence"/>
</dbReference>
<sequence length="242" mass="27806">MNWLAKINLPVVVRRLGPFKSALLLFSTVALCLFVGYRIGNYFHSFQINTIAQQKQRLDSLYAQHNDSLKRIHMLEVELEVERLANQQAQQTIKSMEVDHFTVKKQLAFYEKVMAPEKQADGLVIDQVDLSPTESDNHFKFSVVLVQQKLKKRYAKGYIDVAVKGSQANQPTTLNLKNISELSKEQRSFSLKYFQRIEGELTLPTGFIPESLEIKAVLPKGKWQKYSEVNQSYPWGELVKPS</sequence>
<accession>A0A3E0TV40</accession>
<keyword evidence="1" id="KW-1133">Transmembrane helix</keyword>
<dbReference type="InterPro" id="IPR046703">
    <property type="entry name" value="DUF6776"/>
</dbReference>
<keyword evidence="1" id="KW-0472">Membrane</keyword>
<dbReference type="AlphaFoldDB" id="A0A3E0TV40"/>
<organism evidence="2 3">
    <name type="scientific">Thalassotalea euphylliae</name>
    <dbReference type="NCBI Taxonomy" id="1655234"/>
    <lineage>
        <taxon>Bacteria</taxon>
        <taxon>Pseudomonadati</taxon>
        <taxon>Pseudomonadota</taxon>
        <taxon>Gammaproteobacteria</taxon>
        <taxon>Alteromonadales</taxon>
        <taxon>Colwelliaceae</taxon>
        <taxon>Thalassotalea</taxon>
    </lineage>
</organism>
<evidence type="ECO:0000256" key="1">
    <source>
        <dbReference type="SAM" id="Phobius"/>
    </source>
</evidence>
<dbReference type="Pfam" id="PF20567">
    <property type="entry name" value="DUF6776"/>
    <property type="match status" value="1"/>
</dbReference>